<evidence type="ECO:0000259" key="2">
    <source>
        <dbReference type="Pfam" id="PF01717"/>
    </source>
</evidence>
<organism evidence="3 4">
    <name type="scientific">Nocardiopsis metallicus</name>
    <dbReference type="NCBI Taxonomy" id="179819"/>
    <lineage>
        <taxon>Bacteria</taxon>
        <taxon>Bacillati</taxon>
        <taxon>Actinomycetota</taxon>
        <taxon>Actinomycetes</taxon>
        <taxon>Streptosporangiales</taxon>
        <taxon>Nocardiopsidaceae</taxon>
        <taxon>Nocardiopsis</taxon>
    </lineage>
</organism>
<feature type="region of interest" description="Disordered" evidence="1">
    <location>
        <begin position="269"/>
        <end position="308"/>
    </location>
</feature>
<proteinExistence type="predicted"/>
<dbReference type="RefSeq" id="WP_376769963.1">
    <property type="nucleotide sequence ID" value="NZ_BAAAKM010000030.1"/>
</dbReference>
<feature type="domain" description="Cobalamin-independent methionine synthase MetE C-terminal/archaeal" evidence="2">
    <location>
        <begin position="14"/>
        <end position="256"/>
    </location>
</feature>
<evidence type="ECO:0000256" key="1">
    <source>
        <dbReference type="SAM" id="MobiDB-lite"/>
    </source>
</evidence>
<dbReference type="EMBL" id="JACHDO010000001">
    <property type="protein sequence ID" value="MBB5495258.1"/>
    <property type="molecule type" value="Genomic_DNA"/>
</dbReference>
<reference evidence="3 4" key="1">
    <citation type="submission" date="2020-08" db="EMBL/GenBank/DDBJ databases">
        <title>Sequencing the genomes of 1000 actinobacteria strains.</title>
        <authorList>
            <person name="Klenk H.-P."/>
        </authorList>
    </citation>
    <scope>NUCLEOTIDE SEQUENCE [LARGE SCALE GENOMIC DNA]</scope>
    <source>
        <strain evidence="3 4">DSM 44598</strain>
    </source>
</reference>
<dbReference type="InterPro" id="IPR002629">
    <property type="entry name" value="Met_Synth_C/arc"/>
</dbReference>
<dbReference type="Proteomes" id="UP000579647">
    <property type="component" value="Unassembled WGS sequence"/>
</dbReference>
<dbReference type="SUPFAM" id="SSF51726">
    <property type="entry name" value="UROD/MetE-like"/>
    <property type="match status" value="1"/>
</dbReference>
<dbReference type="GO" id="GO:0003871">
    <property type="term" value="F:5-methyltetrahydropteroyltriglutamate-homocysteine S-methyltransferase activity"/>
    <property type="evidence" value="ECO:0007669"/>
    <property type="project" value="InterPro"/>
</dbReference>
<dbReference type="GO" id="GO:0008270">
    <property type="term" value="F:zinc ion binding"/>
    <property type="evidence" value="ECO:0007669"/>
    <property type="project" value="InterPro"/>
</dbReference>
<dbReference type="GO" id="GO:0009086">
    <property type="term" value="P:methionine biosynthetic process"/>
    <property type="evidence" value="ECO:0007669"/>
    <property type="project" value="InterPro"/>
</dbReference>
<dbReference type="CDD" id="cd03310">
    <property type="entry name" value="CIMS_like"/>
    <property type="match status" value="1"/>
</dbReference>
<feature type="region of interest" description="Disordered" evidence="1">
    <location>
        <begin position="1"/>
        <end position="26"/>
    </location>
</feature>
<protein>
    <recommendedName>
        <fullName evidence="2">Cobalamin-independent methionine synthase MetE C-terminal/archaeal domain-containing protein</fullName>
    </recommendedName>
</protein>
<keyword evidence="4" id="KW-1185">Reference proteome</keyword>
<gene>
    <name evidence="3" type="ORF">HNR07_006395</name>
</gene>
<dbReference type="AlphaFoldDB" id="A0A840WYJ9"/>
<comment type="caution">
    <text evidence="3">The sequence shown here is derived from an EMBL/GenBank/DDBJ whole genome shotgun (WGS) entry which is preliminary data.</text>
</comment>
<name>A0A840WYJ9_9ACTN</name>
<evidence type="ECO:0000313" key="4">
    <source>
        <dbReference type="Proteomes" id="UP000579647"/>
    </source>
</evidence>
<feature type="compositionally biased region" description="Pro residues" evidence="1">
    <location>
        <begin position="272"/>
        <end position="282"/>
    </location>
</feature>
<dbReference type="Pfam" id="PF01717">
    <property type="entry name" value="Meth_synt_2"/>
    <property type="match status" value="1"/>
</dbReference>
<dbReference type="Gene3D" id="3.20.20.210">
    <property type="match status" value="1"/>
</dbReference>
<dbReference type="InterPro" id="IPR038071">
    <property type="entry name" value="UROD/MetE-like_sf"/>
</dbReference>
<evidence type="ECO:0000313" key="3">
    <source>
        <dbReference type="EMBL" id="MBB5495258.1"/>
    </source>
</evidence>
<accession>A0A840WYJ9</accession>
<sequence>MSQQQRYPWSAASATGVGSWPGEEPDETMRTIVGELPDLPHLPELPARGAGADMIGRAAGLLVDLPVEVQPTGWRVVDTPGRDLARAGSFLSYDLDALTEHLHAYEGPLKIQLAGPWTLAASIELRNGQRVVSDPGAHRDLAESHLEGALAHIADVRGRVPGAQLIVQIDEPSLPSVLLGSLPTASGLGLVPAVDRIQVEAVLRTLFAAIAETGAVPAAHCCAAGVPIDLLRRSGARALSVNALLLERAHDEMVGTAVEDGLGLLLGTVPATDPPASAPAPGPARGSAGSSLGGPSGRPAADRGMSDPATIVDPVRELWNRLGFSPDLLSRAVVNTPTCGLAGASPRHARAALKAARDGARVLRDEPRK</sequence>